<feature type="region of interest" description="Disordered" evidence="2">
    <location>
        <begin position="265"/>
        <end position="284"/>
    </location>
</feature>
<accession>A0A370HVF5</accession>
<dbReference type="InterPro" id="IPR018511">
    <property type="entry name" value="Hemolysin-typ_Ca-bd_CS"/>
</dbReference>
<dbReference type="SUPFAM" id="SSF82171">
    <property type="entry name" value="DPP6 N-terminal domain-like"/>
    <property type="match status" value="1"/>
</dbReference>
<organism evidence="3 4">
    <name type="scientific">Microvirga subterranea</name>
    <dbReference type="NCBI Taxonomy" id="186651"/>
    <lineage>
        <taxon>Bacteria</taxon>
        <taxon>Pseudomonadati</taxon>
        <taxon>Pseudomonadota</taxon>
        <taxon>Alphaproteobacteria</taxon>
        <taxon>Hyphomicrobiales</taxon>
        <taxon>Methylobacteriaceae</taxon>
        <taxon>Microvirga</taxon>
    </lineage>
</organism>
<dbReference type="AlphaFoldDB" id="A0A370HVF5"/>
<reference evidence="3 4" key="1">
    <citation type="submission" date="2018-07" db="EMBL/GenBank/DDBJ databases">
        <title>Genomic Encyclopedia of Type Strains, Phase IV (KMG-IV): sequencing the most valuable type-strain genomes for metagenomic binning, comparative biology and taxonomic classification.</title>
        <authorList>
            <person name="Goeker M."/>
        </authorList>
    </citation>
    <scope>NUCLEOTIDE SEQUENCE [LARGE SCALE GENOMIC DNA]</scope>
    <source>
        <strain evidence="3 4">DSM 14364</strain>
    </source>
</reference>
<name>A0A370HVF5_9HYPH</name>
<protein>
    <submittedName>
        <fullName evidence="3">WD40 repeat protein</fullName>
    </submittedName>
</protein>
<dbReference type="PROSITE" id="PS00330">
    <property type="entry name" value="HEMOLYSIN_CALCIUM"/>
    <property type="match status" value="1"/>
</dbReference>
<sequence>MPTLSLTSFTRPQATDLISRISTGPRDALGRELEADGSSSIGSVTTDGRYAVFLTEAPNLGADPGSWGGAVIWKDLGTGTVRIVSALAPEAGGAILTACENPAVSSDGRHVIFESDLEDVPGYGAMYSGIFLKDLQTGALTRIDTATPDGQGHQAPAEGFSRDASFTGNGRYVIFQTEADNLVPGTIGGSDNVYRKDLQTGALVLVSARADGGAANKSDDADASYDGRYVVFTSSASDLVAGDTNDRPDIFRKDLVTGEVVRVSTGSRTAQGQEAEANGPSREASISADGRYVVFQSSAGNLVAGDTNGHTDIFRKDLVTGETIRVSTGSGGVQANGECLYADISPDGRYVLFESDATNLDGGDGRDRQVFRKDLQTGEIVRIGSATGAVANDISFHAKFGADGHSILFTSWAGNLVPGDGNDVRDVFRVDNDLLPHRQAIVDGRYVKASFDVGHASGASISWGDGTSESVTPTGGKVSFGHAYATAGVKAATVTVKEGAQTWIVPYQVDIAAGKMGRDTGLHDTLSGGAGGDSLAGDGFGNILAGHAGNDILKGEAGNDVLGGGEGRDRLYGGKGAASQDAFLFDVRLTSKGVASRHKDTIEDFGARYDAIWLDDAAFSNRTIAKALKNKGASLDNPVKMKAGFFKKGAKAADRDDFFIYNDKTKKLYFDADGSGSKAMVEIATIKLEAGAGKLSANDFFFV</sequence>
<dbReference type="InterPro" id="IPR011042">
    <property type="entry name" value="6-blade_b-propeller_TolB-like"/>
</dbReference>
<evidence type="ECO:0000313" key="3">
    <source>
        <dbReference type="EMBL" id="RDI62290.1"/>
    </source>
</evidence>
<evidence type="ECO:0000313" key="4">
    <source>
        <dbReference type="Proteomes" id="UP000254925"/>
    </source>
</evidence>
<dbReference type="PRINTS" id="PR00313">
    <property type="entry name" value="CABNDNGRPT"/>
</dbReference>
<comment type="similarity">
    <text evidence="1">Belongs to the TolB family.</text>
</comment>
<evidence type="ECO:0000256" key="1">
    <source>
        <dbReference type="ARBA" id="ARBA00009820"/>
    </source>
</evidence>
<dbReference type="EMBL" id="QQBB01000001">
    <property type="protein sequence ID" value="RDI62290.1"/>
    <property type="molecule type" value="Genomic_DNA"/>
</dbReference>
<dbReference type="Pfam" id="PF00353">
    <property type="entry name" value="HemolysinCabind"/>
    <property type="match status" value="1"/>
</dbReference>
<dbReference type="Pfam" id="PF07676">
    <property type="entry name" value="PD40"/>
    <property type="match status" value="1"/>
</dbReference>
<dbReference type="SUPFAM" id="SSF51120">
    <property type="entry name" value="beta-Roll"/>
    <property type="match status" value="1"/>
</dbReference>
<dbReference type="Gene3D" id="2.150.10.10">
    <property type="entry name" value="Serralysin-like metalloprotease, C-terminal"/>
    <property type="match status" value="1"/>
</dbReference>
<dbReference type="InterPro" id="IPR011659">
    <property type="entry name" value="WD40"/>
</dbReference>
<dbReference type="RefSeq" id="WP_210210173.1">
    <property type="nucleotide sequence ID" value="NZ_QQBB01000001.1"/>
</dbReference>
<gene>
    <name evidence="3" type="ORF">DES45_101558</name>
</gene>
<dbReference type="GO" id="GO:0005509">
    <property type="term" value="F:calcium ion binding"/>
    <property type="evidence" value="ECO:0007669"/>
    <property type="project" value="InterPro"/>
</dbReference>
<proteinExistence type="inferred from homology"/>
<dbReference type="PANTHER" id="PTHR36842">
    <property type="entry name" value="PROTEIN TOLB HOMOLOG"/>
    <property type="match status" value="1"/>
</dbReference>
<comment type="caution">
    <text evidence="3">The sequence shown here is derived from an EMBL/GenBank/DDBJ whole genome shotgun (WGS) entry which is preliminary data.</text>
</comment>
<evidence type="ECO:0000256" key="2">
    <source>
        <dbReference type="SAM" id="MobiDB-lite"/>
    </source>
</evidence>
<dbReference type="Proteomes" id="UP000254925">
    <property type="component" value="Unassembled WGS sequence"/>
</dbReference>
<dbReference type="PANTHER" id="PTHR36842:SF1">
    <property type="entry name" value="PROTEIN TOLB"/>
    <property type="match status" value="1"/>
</dbReference>
<dbReference type="InterPro" id="IPR001343">
    <property type="entry name" value="Hemolysn_Ca-bd"/>
</dbReference>
<keyword evidence="4" id="KW-1185">Reference proteome</keyword>
<dbReference type="InterPro" id="IPR011049">
    <property type="entry name" value="Serralysin-like_metalloprot_C"/>
</dbReference>
<dbReference type="Gene3D" id="2.120.10.30">
    <property type="entry name" value="TolB, C-terminal domain"/>
    <property type="match status" value="2"/>
</dbReference>